<comment type="caution">
    <text evidence="2">The sequence shown here is derived from an EMBL/GenBank/DDBJ whole genome shotgun (WGS) entry which is preliminary data.</text>
</comment>
<evidence type="ECO:0000313" key="2">
    <source>
        <dbReference type="EMBL" id="MDW5597978.1"/>
    </source>
</evidence>
<evidence type="ECO:0000313" key="3">
    <source>
        <dbReference type="Proteomes" id="UP001284601"/>
    </source>
</evidence>
<dbReference type="EMBL" id="JAWSTH010000113">
    <property type="protein sequence ID" value="MDW5597978.1"/>
    <property type="molecule type" value="Genomic_DNA"/>
</dbReference>
<name>A0ABU4HXC5_9ACTN</name>
<reference evidence="3" key="1">
    <citation type="submission" date="2023-07" db="EMBL/GenBank/DDBJ databases">
        <title>Conexibacter stalactiti sp. nov., isolated from stalactites in a lava cave and emended description of the genus Conexibacter.</title>
        <authorList>
            <person name="Lee S.D."/>
        </authorList>
    </citation>
    <scope>NUCLEOTIDE SEQUENCE [LARGE SCALE GENOMIC DNA]</scope>
    <source>
        <strain evidence="3">KCTC 39840</strain>
    </source>
</reference>
<gene>
    <name evidence="2" type="ORF">R7226_26725</name>
</gene>
<sequence>AGGPGPAGAAGQTGAGGPSGASGPAGPAGRPGSSAGMPTIACVAATVVRARRRIPALRCTVTVAGGASVRATAVRNGRRVAVASGRGRLRITIAGRRAAQLTVTTTPRGGAARTVRKKVSAAR</sequence>
<feature type="non-terminal residue" evidence="2">
    <location>
        <position position="1"/>
    </location>
</feature>
<keyword evidence="3" id="KW-1185">Reference proteome</keyword>
<evidence type="ECO:0000256" key="1">
    <source>
        <dbReference type="SAM" id="MobiDB-lite"/>
    </source>
</evidence>
<organism evidence="2 3">
    <name type="scientific">Conexibacter stalactiti</name>
    <dbReference type="NCBI Taxonomy" id="1940611"/>
    <lineage>
        <taxon>Bacteria</taxon>
        <taxon>Bacillati</taxon>
        <taxon>Actinomycetota</taxon>
        <taxon>Thermoleophilia</taxon>
        <taxon>Solirubrobacterales</taxon>
        <taxon>Conexibacteraceae</taxon>
        <taxon>Conexibacter</taxon>
    </lineage>
</organism>
<protein>
    <recommendedName>
        <fullName evidence="4">Collagen-like protein</fullName>
    </recommendedName>
</protein>
<accession>A0ABU4HXC5</accession>
<proteinExistence type="predicted"/>
<feature type="compositionally biased region" description="Gly residues" evidence="1">
    <location>
        <begin position="1"/>
        <end position="20"/>
    </location>
</feature>
<feature type="compositionally biased region" description="Low complexity" evidence="1">
    <location>
        <begin position="21"/>
        <end position="36"/>
    </location>
</feature>
<dbReference type="Proteomes" id="UP001284601">
    <property type="component" value="Unassembled WGS sequence"/>
</dbReference>
<feature type="region of interest" description="Disordered" evidence="1">
    <location>
        <begin position="1"/>
        <end position="36"/>
    </location>
</feature>
<evidence type="ECO:0008006" key="4">
    <source>
        <dbReference type="Google" id="ProtNLM"/>
    </source>
</evidence>